<keyword evidence="4" id="KW-0597">Phosphoprotein</keyword>
<dbReference type="EC" id="2.7.13.3" evidence="3"/>
<dbReference type="InterPro" id="IPR004358">
    <property type="entry name" value="Sig_transdc_His_kin-like_C"/>
</dbReference>
<evidence type="ECO:0000256" key="4">
    <source>
        <dbReference type="ARBA" id="ARBA00022553"/>
    </source>
</evidence>
<keyword evidence="10" id="KW-1133">Transmembrane helix</keyword>
<dbReference type="InterPro" id="IPR003661">
    <property type="entry name" value="HisK_dim/P_dom"/>
</dbReference>
<sequence>MSTIKANRWAWIVSGIVMAGGALVLGFMLVLATQNSDRFERHFGWLVSANMGIAAFLTLIIIVALGRLAMRLRSRKFGSRLLLKLAGIFGVLALVPGLMIYTVSYQFVSRSIETWFDVRVEGALEAGLNLGRSTLDTLTQDLANKTRVAASRLSEQTEPLVHQQPSLLELERLREQLGAHTVALVNESGQVELSAGGDGTRLLSSERLPLPWRTEARNKGVLAQVDGLDDRNDAVNTPHQPARILAIAWMPDRSFSLQAHGHFLMVTQRLAPDLVRNALAVQTAYQEYQERALSRSGLRRMYIGTLTLALVMAVFGAFLLAAIMGQQLAKPLLLLAEGVQEVARGDLRPKAIFGSGDELGGLTRSFADMTQQLADARTLAERSVQELDSARAHLQTVLDNMSAGVIVFDAAGHIEMVNPGATRILRLPISAYRGRPMSDIAGLQGLAESVRQRFEMVANDPTPGERLQWQDSYELQLPSQPEPLTLLVRGAELPPDERLIVFDDLTEVVSAQRAEAWSEVARRVAHEIKNPLTPIQLSAERLQLKLEDKLDEPGQQLLTRSVNTIVTQVQALKNLINEFRDYARLPSAKLLPLDLNGLVNDVLALYGQAVEQGTIQLALKPDLPPILGDAALLRQVVHNLVQNALDAAQDAASHRKDGPVPQVMLRTDTPLHDDGSIRAVRLTVRDNGPGFPEKILKRAFEPYITTKPKGTGLGLAVVKKIADEHKALVRIRNLVSATEKPADTASSQGYPAAPGTSGGAQVSLSFSVLSSIPLQTGSH</sequence>
<dbReference type="Pfam" id="PF13188">
    <property type="entry name" value="PAS_8"/>
    <property type="match status" value="1"/>
</dbReference>
<dbReference type="Gene3D" id="6.10.340.10">
    <property type="match status" value="1"/>
</dbReference>
<evidence type="ECO:0000256" key="2">
    <source>
        <dbReference type="ARBA" id="ARBA00004370"/>
    </source>
</evidence>
<dbReference type="SUPFAM" id="SSF55874">
    <property type="entry name" value="ATPase domain of HSP90 chaperone/DNA topoisomerase II/histidine kinase"/>
    <property type="match status" value="1"/>
</dbReference>
<dbReference type="InterPro" id="IPR035965">
    <property type="entry name" value="PAS-like_dom_sf"/>
</dbReference>
<dbReference type="GO" id="GO:0016020">
    <property type="term" value="C:membrane"/>
    <property type="evidence" value="ECO:0007669"/>
    <property type="project" value="UniProtKB-SubCell"/>
</dbReference>
<evidence type="ECO:0000259" key="12">
    <source>
        <dbReference type="PROSITE" id="PS50112"/>
    </source>
</evidence>
<dbReference type="InterPro" id="IPR003660">
    <property type="entry name" value="HAMP_dom"/>
</dbReference>
<reference evidence="14 15" key="1">
    <citation type="submission" date="2019-03" db="EMBL/GenBank/DDBJ databases">
        <title>Genomic Encyclopedia of Type Strains, Phase IV (KMG-IV): sequencing the most valuable type-strain genomes for metagenomic binning, comparative biology and taxonomic classification.</title>
        <authorList>
            <person name="Goeker M."/>
        </authorList>
    </citation>
    <scope>NUCLEOTIDE SEQUENCE [LARGE SCALE GENOMIC DNA]</scope>
    <source>
        <strain evidence="14 15">DSM 11901</strain>
    </source>
</reference>
<dbReference type="Gene3D" id="1.10.287.130">
    <property type="match status" value="1"/>
</dbReference>
<evidence type="ECO:0000256" key="9">
    <source>
        <dbReference type="ARBA" id="ARBA00023012"/>
    </source>
</evidence>
<dbReference type="GO" id="GO:0000155">
    <property type="term" value="F:phosphorelay sensor kinase activity"/>
    <property type="evidence" value="ECO:0007669"/>
    <property type="project" value="InterPro"/>
</dbReference>
<dbReference type="PROSITE" id="PS50885">
    <property type="entry name" value="HAMP"/>
    <property type="match status" value="1"/>
</dbReference>
<feature type="transmembrane region" description="Helical" evidence="10">
    <location>
        <begin position="301"/>
        <end position="323"/>
    </location>
</feature>
<dbReference type="PANTHER" id="PTHR43065:SF10">
    <property type="entry name" value="PEROXIDE STRESS-ACTIVATED HISTIDINE KINASE MAK3"/>
    <property type="match status" value="1"/>
</dbReference>
<evidence type="ECO:0000256" key="6">
    <source>
        <dbReference type="ARBA" id="ARBA00022741"/>
    </source>
</evidence>
<dbReference type="SMART" id="SM00387">
    <property type="entry name" value="HATPase_c"/>
    <property type="match status" value="1"/>
</dbReference>
<evidence type="ECO:0000256" key="7">
    <source>
        <dbReference type="ARBA" id="ARBA00022777"/>
    </source>
</evidence>
<dbReference type="Gene3D" id="3.30.450.20">
    <property type="entry name" value="PAS domain"/>
    <property type="match status" value="1"/>
</dbReference>
<comment type="caution">
    <text evidence="14">The sequence shown here is derived from an EMBL/GenBank/DDBJ whole genome shotgun (WGS) entry which is preliminary data.</text>
</comment>
<feature type="domain" description="Histidine kinase" evidence="11">
    <location>
        <begin position="523"/>
        <end position="733"/>
    </location>
</feature>
<feature type="transmembrane region" description="Helical" evidence="10">
    <location>
        <begin position="81"/>
        <end position="101"/>
    </location>
</feature>
<dbReference type="Pfam" id="PF00512">
    <property type="entry name" value="HisKA"/>
    <property type="match status" value="1"/>
</dbReference>
<dbReference type="PROSITE" id="PS50112">
    <property type="entry name" value="PAS"/>
    <property type="match status" value="1"/>
</dbReference>
<organism evidence="14 15">
    <name type="scientific">Aquabacterium commune</name>
    <dbReference type="NCBI Taxonomy" id="70586"/>
    <lineage>
        <taxon>Bacteria</taxon>
        <taxon>Pseudomonadati</taxon>
        <taxon>Pseudomonadota</taxon>
        <taxon>Betaproteobacteria</taxon>
        <taxon>Burkholderiales</taxon>
        <taxon>Aquabacterium</taxon>
    </lineage>
</organism>
<dbReference type="InterPro" id="IPR000014">
    <property type="entry name" value="PAS"/>
</dbReference>
<proteinExistence type="predicted"/>
<dbReference type="InterPro" id="IPR036890">
    <property type="entry name" value="HATPase_C_sf"/>
</dbReference>
<keyword evidence="6" id="KW-0547">Nucleotide-binding</keyword>
<evidence type="ECO:0000256" key="10">
    <source>
        <dbReference type="SAM" id="Phobius"/>
    </source>
</evidence>
<comment type="subcellular location">
    <subcellularLocation>
        <location evidence="2">Membrane</location>
    </subcellularLocation>
</comment>
<dbReference type="Pfam" id="PF02518">
    <property type="entry name" value="HATPase_c"/>
    <property type="match status" value="1"/>
</dbReference>
<evidence type="ECO:0000256" key="8">
    <source>
        <dbReference type="ARBA" id="ARBA00022840"/>
    </source>
</evidence>
<keyword evidence="8" id="KW-0067">ATP-binding</keyword>
<dbReference type="EMBL" id="SNXW01000001">
    <property type="protein sequence ID" value="TDP88442.1"/>
    <property type="molecule type" value="Genomic_DNA"/>
</dbReference>
<keyword evidence="15" id="KW-1185">Reference proteome</keyword>
<feature type="transmembrane region" description="Helical" evidence="10">
    <location>
        <begin position="43"/>
        <end position="69"/>
    </location>
</feature>
<dbReference type="SMART" id="SM00388">
    <property type="entry name" value="HisKA"/>
    <property type="match status" value="1"/>
</dbReference>
<protein>
    <recommendedName>
        <fullName evidence="3">histidine kinase</fullName>
        <ecNumber evidence="3">2.7.13.3</ecNumber>
    </recommendedName>
</protein>
<dbReference type="CDD" id="cd06225">
    <property type="entry name" value="HAMP"/>
    <property type="match status" value="1"/>
</dbReference>
<keyword evidence="9" id="KW-0902">Two-component regulatory system</keyword>
<dbReference type="SMART" id="SM00091">
    <property type="entry name" value="PAS"/>
    <property type="match status" value="1"/>
</dbReference>
<dbReference type="InterPro" id="IPR017232">
    <property type="entry name" value="NtrY"/>
</dbReference>
<dbReference type="InterPro" id="IPR005467">
    <property type="entry name" value="His_kinase_dom"/>
</dbReference>
<evidence type="ECO:0000259" key="11">
    <source>
        <dbReference type="PROSITE" id="PS50109"/>
    </source>
</evidence>
<feature type="domain" description="HAMP" evidence="13">
    <location>
        <begin position="326"/>
        <end position="378"/>
    </location>
</feature>
<dbReference type="SUPFAM" id="SSF158472">
    <property type="entry name" value="HAMP domain-like"/>
    <property type="match status" value="1"/>
</dbReference>
<dbReference type="Pfam" id="PF00672">
    <property type="entry name" value="HAMP"/>
    <property type="match status" value="1"/>
</dbReference>
<evidence type="ECO:0000313" key="14">
    <source>
        <dbReference type="EMBL" id="TDP88442.1"/>
    </source>
</evidence>
<dbReference type="Proteomes" id="UP000294593">
    <property type="component" value="Unassembled WGS sequence"/>
</dbReference>
<keyword evidence="5" id="KW-0808">Transferase</keyword>
<dbReference type="SUPFAM" id="SSF47384">
    <property type="entry name" value="Homodimeric domain of signal transducing histidine kinase"/>
    <property type="match status" value="1"/>
</dbReference>
<name>A0A4R6RP84_9BURK</name>
<dbReference type="PIRSF" id="PIRSF037532">
    <property type="entry name" value="STHK_NtrY"/>
    <property type="match status" value="1"/>
</dbReference>
<accession>A0A4R6RP84</accession>
<dbReference type="InterPro" id="IPR036097">
    <property type="entry name" value="HisK_dim/P_sf"/>
</dbReference>
<keyword evidence="7 14" id="KW-0418">Kinase</keyword>
<evidence type="ECO:0000313" key="15">
    <source>
        <dbReference type="Proteomes" id="UP000294593"/>
    </source>
</evidence>
<gene>
    <name evidence="14" type="ORF">EV672_101591</name>
</gene>
<dbReference type="PANTHER" id="PTHR43065">
    <property type="entry name" value="SENSOR HISTIDINE KINASE"/>
    <property type="match status" value="1"/>
</dbReference>
<evidence type="ECO:0000259" key="13">
    <source>
        <dbReference type="PROSITE" id="PS50885"/>
    </source>
</evidence>
<dbReference type="CDD" id="cd00082">
    <property type="entry name" value="HisKA"/>
    <property type="match status" value="1"/>
</dbReference>
<evidence type="ECO:0000256" key="1">
    <source>
        <dbReference type="ARBA" id="ARBA00000085"/>
    </source>
</evidence>
<dbReference type="SUPFAM" id="SSF55785">
    <property type="entry name" value="PYP-like sensor domain (PAS domain)"/>
    <property type="match status" value="1"/>
</dbReference>
<comment type="catalytic activity">
    <reaction evidence="1">
        <text>ATP + protein L-histidine = ADP + protein N-phospho-L-histidine.</text>
        <dbReference type="EC" id="2.7.13.3"/>
    </reaction>
</comment>
<dbReference type="RefSeq" id="WP_243738479.1">
    <property type="nucleotide sequence ID" value="NZ_SNXW01000001.1"/>
</dbReference>
<keyword evidence="10" id="KW-0472">Membrane</keyword>
<dbReference type="SMART" id="SM00304">
    <property type="entry name" value="HAMP"/>
    <property type="match status" value="1"/>
</dbReference>
<dbReference type="GO" id="GO:0005524">
    <property type="term" value="F:ATP binding"/>
    <property type="evidence" value="ECO:0007669"/>
    <property type="project" value="UniProtKB-KW"/>
</dbReference>
<evidence type="ECO:0000256" key="5">
    <source>
        <dbReference type="ARBA" id="ARBA00022679"/>
    </source>
</evidence>
<dbReference type="PRINTS" id="PR00344">
    <property type="entry name" value="BCTRLSENSOR"/>
</dbReference>
<dbReference type="InterPro" id="IPR003594">
    <property type="entry name" value="HATPase_dom"/>
</dbReference>
<keyword evidence="10" id="KW-0812">Transmembrane</keyword>
<evidence type="ECO:0000256" key="3">
    <source>
        <dbReference type="ARBA" id="ARBA00012438"/>
    </source>
</evidence>
<dbReference type="Gene3D" id="3.30.565.10">
    <property type="entry name" value="Histidine kinase-like ATPase, C-terminal domain"/>
    <property type="match status" value="1"/>
</dbReference>
<dbReference type="AlphaFoldDB" id="A0A4R6RP84"/>
<dbReference type="PROSITE" id="PS50109">
    <property type="entry name" value="HIS_KIN"/>
    <property type="match status" value="1"/>
</dbReference>
<feature type="transmembrane region" description="Helical" evidence="10">
    <location>
        <begin position="9"/>
        <end position="31"/>
    </location>
</feature>
<feature type="domain" description="PAS" evidence="12">
    <location>
        <begin position="390"/>
        <end position="435"/>
    </location>
</feature>